<dbReference type="EMBL" id="CAJVAS010000003">
    <property type="protein sequence ID" value="CAG7609817.1"/>
    <property type="molecule type" value="Genomic_DNA"/>
</dbReference>
<evidence type="ECO:0000313" key="1">
    <source>
        <dbReference type="EMBL" id="CAG7609817.1"/>
    </source>
</evidence>
<gene>
    <name evidence="1" type="ORF">PAESOLCIP111_01209</name>
</gene>
<proteinExistence type="predicted"/>
<sequence>MPTARELEIDVVAFGTAHGLLGGTFSKDKVDHGNAHIPLIGARKVNQLRESIKSLEVHLNENDVKRIEKAIPEAEISEGSFPQMKFKNGVVIRP</sequence>
<evidence type="ECO:0000313" key="2">
    <source>
        <dbReference type="Proteomes" id="UP000693672"/>
    </source>
</evidence>
<dbReference type="RefSeq" id="WP_218091010.1">
    <property type="nucleotide sequence ID" value="NZ_CAJVAS010000003.1"/>
</dbReference>
<organism evidence="1 2">
    <name type="scientific">Paenibacillus solanacearum</name>
    <dbReference type="NCBI Taxonomy" id="2048548"/>
    <lineage>
        <taxon>Bacteria</taxon>
        <taxon>Bacillati</taxon>
        <taxon>Bacillota</taxon>
        <taxon>Bacilli</taxon>
        <taxon>Bacillales</taxon>
        <taxon>Paenibacillaceae</taxon>
        <taxon>Paenibacillus</taxon>
    </lineage>
</organism>
<reference evidence="1" key="1">
    <citation type="submission" date="2021-06" db="EMBL/GenBank/DDBJ databases">
        <authorList>
            <person name="Criscuolo A."/>
        </authorList>
    </citation>
    <scope>NUCLEOTIDE SEQUENCE</scope>
    <source>
        <strain evidence="1">CIP111600</strain>
    </source>
</reference>
<protein>
    <recommendedName>
        <fullName evidence="3">NADP-dependent oxidoreductase domain-containing protein</fullName>
    </recommendedName>
</protein>
<comment type="caution">
    <text evidence="1">The sequence shown here is derived from an EMBL/GenBank/DDBJ whole genome shotgun (WGS) entry which is preliminary data.</text>
</comment>
<dbReference type="AlphaFoldDB" id="A0A916NNS1"/>
<accession>A0A916NNS1</accession>
<keyword evidence="2" id="KW-1185">Reference proteome</keyword>
<dbReference type="Proteomes" id="UP000693672">
    <property type="component" value="Unassembled WGS sequence"/>
</dbReference>
<evidence type="ECO:0008006" key="3">
    <source>
        <dbReference type="Google" id="ProtNLM"/>
    </source>
</evidence>
<name>A0A916NNS1_9BACL</name>